<keyword evidence="2" id="KW-1185">Reference proteome</keyword>
<gene>
    <name evidence="1" type="ORF">EV643_122108</name>
</gene>
<evidence type="ECO:0000313" key="1">
    <source>
        <dbReference type="EMBL" id="TDO35697.1"/>
    </source>
</evidence>
<sequence>MQTGAMANPTCALCGQQADSEDLPLTWVTSLENGRQLVYCDRCARDNVRNIETKLDSAWW</sequence>
<dbReference type="Proteomes" id="UP000295388">
    <property type="component" value="Unassembled WGS sequence"/>
</dbReference>
<comment type="caution">
    <text evidence="1">The sequence shown here is derived from an EMBL/GenBank/DDBJ whole genome shotgun (WGS) entry which is preliminary data.</text>
</comment>
<name>A0A4R6JJ88_9ACTN</name>
<protein>
    <submittedName>
        <fullName evidence="1">Uncharacterized protein</fullName>
    </submittedName>
</protein>
<dbReference type="AlphaFoldDB" id="A0A4R6JJ88"/>
<accession>A0A4R6JJ88</accession>
<proteinExistence type="predicted"/>
<organism evidence="1 2">
    <name type="scientific">Kribbella caucasensis</name>
    <dbReference type="NCBI Taxonomy" id="2512215"/>
    <lineage>
        <taxon>Bacteria</taxon>
        <taxon>Bacillati</taxon>
        <taxon>Actinomycetota</taxon>
        <taxon>Actinomycetes</taxon>
        <taxon>Propionibacteriales</taxon>
        <taxon>Kribbellaceae</taxon>
        <taxon>Kribbella</taxon>
    </lineage>
</organism>
<evidence type="ECO:0000313" key="2">
    <source>
        <dbReference type="Proteomes" id="UP000295388"/>
    </source>
</evidence>
<reference evidence="1 2" key="1">
    <citation type="submission" date="2019-03" db="EMBL/GenBank/DDBJ databases">
        <title>Genomic Encyclopedia of Type Strains, Phase III (KMG-III): the genomes of soil and plant-associated and newly described type strains.</title>
        <authorList>
            <person name="Whitman W."/>
        </authorList>
    </citation>
    <scope>NUCLEOTIDE SEQUENCE [LARGE SCALE GENOMIC DNA]</scope>
    <source>
        <strain evidence="1 2">VKM Ac-2527</strain>
    </source>
</reference>
<dbReference type="EMBL" id="SNWQ01000022">
    <property type="protein sequence ID" value="TDO35697.1"/>
    <property type="molecule type" value="Genomic_DNA"/>
</dbReference>